<reference evidence="2 3" key="1">
    <citation type="submission" date="2015-03" db="EMBL/GenBank/DDBJ databases">
        <authorList>
            <person name="Murphy D."/>
        </authorList>
    </citation>
    <scope>NUCLEOTIDE SEQUENCE [LARGE SCALE GENOMIC DNA]</scope>
    <source>
        <strain evidence="2 3">Y233</strain>
    </source>
</reference>
<keyword evidence="1" id="KW-0732">Signal</keyword>
<dbReference type="GeneID" id="96666392"/>
<evidence type="ECO:0000256" key="1">
    <source>
        <dbReference type="SAM" id="SignalP"/>
    </source>
</evidence>
<dbReference type="Pfam" id="PF12582">
    <property type="entry name" value="DUF3757"/>
    <property type="match status" value="1"/>
</dbReference>
<feature type="signal peptide" evidence="1">
    <location>
        <begin position="1"/>
        <end position="21"/>
    </location>
</feature>
<name>A0A0T9NPJ4_9GAMM</name>
<evidence type="ECO:0000313" key="2">
    <source>
        <dbReference type="EMBL" id="CNH23478.1"/>
    </source>
</evidence>
<organism evidence="2 3">
    <name type="scientific">Yersinia similis</name>
    <dbReference type="NCBI Taxonomy" id="367190"/>
    <lineage>
        <taxon>Bacteria</taxon>
        <taxon>Pseudomonadati</taxon>
        <taxon>Pseudomonadota</taxon>
        <taxon>Gammaproteobacteria</taxon>
        <taxon>Enterobacterales</taxon>
        <taxon>Yersiniaceae</taxon>
        <taxon>Yersinia</taxon>
    </lineage>
</organism>
<gene>
    <name evidence="2" type="ORF">ERS008667_00068</name>
</gene>
<proteinExistence type="predicted"/>
<dbReference type="AlphaFoldDB" id="A0A0T9NPJ4"/>
<feature type="chain" id="PRO_5006694026" evidence="1">
    <location>
        <begin position="22"/>
        <end position="167"/>
    </location>
</feature>
<dbReference type="InterPro" id="IPR022231">
    <property type="entry name" value="DUF3757"/>
</dbReference>
<accession>A0A0T9NPJ4</accession>
<sequence>MKKSTLLTLSSLFLLSPFTSAIEITRCPEANEINHVLSDYKSANLRWYGTTQGGENKGNVAHFLQAFYYPHGGNDRALGVLVQCSYLLDAGILQMKMRDNKVLVNKGLYISIVDNPTWIKNTDNVPYTSYTCSADKAEDCSFTRPSDAKIAEIAPDIPVLLPRVTAE</sequence>
<evidence type="ECO:0000313" key="3">
    <source>
        <dbReference type="Proteomes" id="UP000038204"/>
    </source>
</evidence>
<protein>
    <submittedName>
        <fullName evidence="2">Protein of uncharacterized function (DUF3757)</fullName>
    </submittedName>
</protein>
<dbReference type="EMBL" id="CQBK01000001">
    <property type="protein sequence ID" value="CNH23478.1"/>
    <property type="molecule type" value="Genomic_DNA"/>
</dbReference>
<dbReference type="RefSeq" id="WP_080984322.1">
    <property type="nucleotide sequence ID" value="NZ_CP007230.1"/>
</dbReference>
<dbReference type="Proteomes" id="UP000038204">
    <property type="component" value="Unassembled WGS sequence"/>
</dbReference>